<feature type="compositionally biased region" description="Pro residues" evidence="1">
    <location>
        <begin position="85"/>
        <end position="98"/>
    </location>
</feature>
<keyword evidence="3" id="KW-1185">Reference proteome</keyword>
<evidence type="ECO:0000256" key="1">
    <source>
        <dbReference type="SAM" id="MobiDB-lite"/>
    </source>
</evidence>
<feature type="non-terminal residue" evidence="2">
    <location>
        <position position="1"/>
    </location>
</feature>
<sequence length="128" mass="14663">SSNCRQENSGLILILYKNLRRDTKLDFANRLYEKRRGVTLHDKNNFDFPSQIFDCSSLFLVTLAYPQCQYRISTVKNDIYPKVAPPVPDAASRPPPPLRIGLTSSRTGHSRKTLANNTLYKRARTIHL</sequence>
<evidence type="ECO:0000313" key="3">
    <source>
        <dbReference type="Proteomes" id="UP000078541"/>
    </source>
</evidence>
<feature type="region of interest" description="Disordered" evidence="1">
    <location>
        <begin position="85"/>
        <end position="109"/>
    </location>
</feature>
<organism evidence="2 3">
    <name type="scientific">Trachymyrmex septentrionalis</name>
    <dbReference type="NCBI Taxonomy" id="34720"/>
    <lineage>
        <taxon>Eukaryota</taxon>
        <taxon>Metazoa</taxon>
        <taxon>Ecdysozoa</taxon>
        <taxon>Arthropoda</taxon>
        <taxon>Hexapoda</taxon>
        <taxon>Insecta</taxon>
        <taxon>Pterygota</taxon>
        <taxon>Neoptera</taxon>
        <taxon>Endopterygota</taxon>
        <taxon>Hymenoptera</taxon>
        <taxon>Apocrita</taxon>
        <taxon>Aculeata</taxon>
        <taxon>Formicoidea</taxon>
        <taxon>Formicidae</taxon>
        <taxon>Myrmicinae</taxon>
        <taxon>Trachymyrmex</taxon>
    </lineage>
</organism>
<gene>
    <name evidence="2" type="ORF">ALC56_05460</name>
</gene>
<dbReference type="Proteomes" id="UP000078541">
    <property type="component" value="Unassembled WGS sequence"/>
</dbReference>
<reference evidence="2 3" key="1">
    <citation type="submission" date="2016-03" db="EMBL/GenBank/DDBJ databases">
        <title>Trachymyrmex septentrionalis WGS genome.</title>
        <authorList>
            <person name="Nygaard S."/>
            <person name="Hu H."/>
            <person name="Boomsma J."/>
            <person name="Zhang G."/>
        </authorList>
    </citation>
    <scope>NUCLEOTIDE SEQUENCE [LARGE SCALE GENOMIC DNA]</scope>
    <source>
        <strain evidence="2">Tsep2-gDNA-1</strain>
        <tissue evidence="2">Whole body</tissue>
    </source>
</reference>
<name>A0A195FIM4_9HYME</name>
<proteinExistence type="predicted"/>
<evidence type="ECO:0000313" key="2">
    <source>
        <dbReference type="EMBL" id="KYN40515.1"/>
    </source>
</evidence>
<accession>A0A195FIM4</accession>
<dbReference type="AlphaFoldDB" id="A0A195FIM4"/>
<protein>
    <submittedName>
        <fullName evidence="2">Uncharacterized protein</fullName>
    </submittedName>
</protein>
<dbReference type="EMBL" id="KQ981523">
    <property type="protein sequence ID" value="KYN40515.1"/>
    <property type="molecule type" value="Genomic_DNA"/>
</dbReference>